<gene>
    <name evidence="1" type="ORF">KI387_023371</name>
</gene>
<name>A0AA38G4M2_TAXCH</name>
<feature type="non-terminal residue" evidence="1">
    <location>
        <position position="1"/>
    </location>
</feature>
<evidence type="ECO:0000313" key="2">
    <source>
        <dbReference type="Proteomes" id="UP000824469"/>
    </source>
</evidence>
<proteinExistence type="predicted"/>
<comment type="caution">
    <text evidence="1">The sequence shown here is derived from an EMBL/GenBank/DDBJ whole genome shotgun (WGS) entry which is preliminary data.</text>
</comment>
<dbReference type="AlphaFoldDB" id="A0AA38G4M2"/>
<reference evidence="1 2" key="1">
    <citation type="journal article" date="2021" name="Nat. Plants">
        <title>The Taxus genome provides insights into paclitaxel biosynthesis.</title>
        <authorList>
            <person name="Xiong X."/>
            <person name="Gou J."/>
            <person name="Liao Q."/>
            <person name="Li Y."/>
            <person name="Zhou Q."/>
            <person name="Bi G."/>
            <person name="Li C."/>
            <person name="Du R."/>
            <person name="Wang X."/>
            <person name="Sun T."/>
            <person name="Guo L."/>
            <person name="Liang H."/>
            <person name="Lu P."/>
            <person name="Wu Y."/>
            <person name="Zhang Z."/>
            <person name="Ro D.K."/>
            <person name="Shang Y."/>
            <person name="Huang S."/>
            <person name="Yan J."/>
        </authorList>
    </citation>
    <scope>NUCLEOTIDE SEQUENCE [LARGE SCALE GENOMIC DNA]</scope>
    <source>
        <strain evidence="1">Ta-2019</strain>
    </source>
</reference>
<protein>
    <submittedName>
        <fullName evidence="1">Uncharacterized protein</fullName>
    </submittedName>
</protein>
<keyword evidence="2" id="KW-1185">Reference proteome</keyword>
<sequence length="136" mass="15488">SSESQETKITIEYNGVKNNIFQCEITEALNASIDEIAGAWKGISDTPITLNSELNALHKNFSNLVESIIEFMRLMDSIKGMLHKLIIQEDIELFPDDPDMHCIMCLTRMFKAYMHDLFAATNVLSMNNFLVKEINL</sequence>
<evidence type="ECO:0000313" key="1">
    <source>
        <dbReference type="EMBL" id="KAH9314744.1"/>
    </source>
</evidence>
<feature type="non-terminal residue" evidence="1">
    <location>
        <position position="136"/>
    </location>
</feature>
<organism evidence="1 2">
    <name type="scientific">Taxus chinensis</name>
    <name type="common">Chinese yew</name>
    <name type="synonym">Taxus wallichiana var. chinensis</name>
    <dbReference type="NCBI Taxonomy" id="29808"/>
    <lineage>
        <taxon>Eukaryota</taxon>
        <taxon>Viridiplantae</taxon>
        <taxon>Streptophyta</taxon>
        <taxon>Embryophyta</taxon>
        <taxon>Tracheophyta</taxon>
        <taxon>Spermatophyta</taxon>
        <taxon>Pinopsida</taxon>
        <taxon>Pinidae</taxon>
        <taxon>Conifers II</taxon>
        <taxon>Cupressales</taxon>
        <taxon>Taxaceae</taxon>
        <taxon>Taxus</taxon>
    </lineage>
</organism>
<dbReference type="EMBL" id="JAHRHJ020000005">
    <property type="protein sequence ID" value="KAH9314744.1"/>
    <property type="molecule type" value="Genomic_DNA"/>
</dbReference>
<dbReference type="Proteomes" id="UP000824469">
    <property type="component" value="Unassembled WGS sequence"/>
</dbReference>
<accession>A0AA38G4M2</accession>